<evidence type="ECO:0000313" key="5">
    <source>
        <dbReference type="Proteomes" id="UP000298340"/>
    </source>
</evidence>
<dbReference type="EMBL" id="QWDN01000899">
    <property type="protein sequence ID" value="TEB40799.1"/>
    <property type="molecule type" value="Genomic_DNA"/>
</dbReference>
<dbReference type="Proteomes" id="UP000298340">
    <property type="component" value="Unassembled WGS sequence"/>
</dbReference>
<dbReference type="AlphaFoldDB" id="A0A4Y7U4Q3"/>
<keyword evidence="2" id="KW-0326">Glycosidase</keyword>
<evidence type="ECO:0000256" key="1">
    <source>
        <dbReference type="ARBA" id="ARBA00022801"/>
    </source>
</evidence>
<organism evidence="4 5">
    <name type="scientific">Flavobacterium circumlabens</name>
    <dbReference type="NCBI Taxonomy" id="2133765"/>
    <lineage>
        <taxon>Bacteria</taxon>
        <taxon>Pseudomonadati</taxon>
        <taxon>Bacteroidota</taxon>
        <taxon>Flavobacteriia</taxon>
        <taxon>Flavobacteriales</taxon>
        <taxon>Flavobacteriaceae</taxon>
        <taxon>Flavobacterium</taxon>
    </lineage>
</organism>
<gene>
    <name evidence="4" type="ORF">D0809_28775</name>
</gene>
<dbReference type="GO" id="GO:0005975">
    <property type="term" value="P:carbohydrate metabolic process"/>
    <property type="evidence" value="ECO:0007669"/>
    <property type="project" value="UniProtKB-ARBA"/>
</dbReference>
<reference evidence="4 5" key="1">
    <citation type="journal article" date="2018" name="Syst. Appl. Microbiol.">
        <title>Flavobacterium circumlabens sp. nov. and Flavobacterium cupreum sp. nov., two psychrotrophic species isolated from Antarctic environmental samples.</title>
        <authorList>
            <person name="Kralova S."/>
            <person name="Busse H.J."/>
            <person name="Svec P."/>
            <person name="Maslanova I."/>
            <person name="Stankova E."/>
            <person name="Bartak M."/>
            <person name="Sedlacek I."/>
        </authorList>
    </citation>
    <scope>NUCLEOTIDE SEQUENCE [LARGE SCALE GENOMIC DNA]</scope>
    <source>
        <strain evidence="4 5">CCM 8828</strain>
    </source>
</reference>
<evidence type="ECO:0000313" key="4">
    <source>
        <dbReference type="EMBL" id="TEB40799.1"/>
    </source>
</evidence>
<proteinExistence type="predicted"/>
<evidence type="ECO:0000256" key="2">
    <source>
        <dbReference type="ARBA" id="ARBA00023295"/>
    </source>
</evidence>
<dbReference type="InterPro" id="IPR015882">
    <property type="entry name" value="HEX_bac_N"/>
</dbReference>
<dbReference type="InterPro" id="IPR029018">
    <property type="entry name" value="Hex-like_dom2"/>
</dbReference>
<evidence type="ECO:0000259" key="3">
    <source>
        <dbReference type="Pfam" id="PF02838"/>
    </source>
</evidence>
<feature type="domain" description="Beta-hexosaminidase bacterial type N-terminal" evidence="3">
    <location>
        <begin position="18"/>
        <end position="111"/>
    </location>
</feature>
<dbReference type="Gene3D" id="3.30.379.10">
    <property type="entry name" value="Chitobiase/beta-hexosaminidase domain 2-like"/>
    <property type="match status" value="1"/>
</dbReference>
<name>A0A4Y7U4Q3_9FLAO</name>
<feature type="non-terminal residue" evidence="4">
    <location>
        <position position="1"/>
    </location>
</feature>
<dbReference type="SUPFAM" id="SSF55545">
    <property type="entry name" value="beta-N-acetylhexosaminidase-like domain"/>
    <property type="match status" value="1"/>
</dbReference>
<keyword evidence="1" id="KW-0378">Hydrolase</keyword>
<feature type="non-terminal residue" evidence="4">
    <location>
        <position position="111"/>
    </location>
</feature>
<accession>A0A4Y7U4Q3</accession>
<protein>
    <submittedName>
        <fullName evidence="4">Beta-N-acetylhexosaminidase</fullName>
    </submittedName>
</protein>
<dbReference type="Pfam" id="PF02838">
    <property type="entry name" value="Glyco_hydro_20b"/>
    <property type="match status" value="1"/>
</dbReference>
<dbReference type="RefSeq" id="WP_238698878.1">
    <property type="nucleotide sequence ID" value="NZ_QWDN01000899.1"/>
</dbReference>
<sequence>LAVLSSGYSQKTYTEKDIQIIPKPTQLVVKEGVFKFSKETKFVVSGDFQKEASSALIQKFETAAGWKPEIATAIQANNFVQFKVDPALKNEAYILDVNSKSITITAKGNAG</sequence>
<comment type="caution">
    <text evidence="4">The sequence shown here is derived from an EMBL/GenBank/DDBJ whole genome shotgun (WGS) entry which is preliminary data.</text>
</comment>
<dbReference type="GO" id="GO:0016798">
    <property type="term" value="F:hydrolase activity, acting on glycosyl bonds"/>
    <property type="evidence" value="ECO:0007669"/>
    <property type="project" value="UniProtKB-KW"/>
</dbReference>